<dbReference type="Gene3D" id="1.10.630.10">
    <property type="entry name" value="Cytochrome P450"/>
    <property type="match status" value="1"/>
</dbReference>
<dbReference type="InterPro" id="IPR017972">
    <property type="entry name" value="Cyt_P450_CS"/>
</dbReference>
<dbReference type="RefSeq" id="XP_004515858.1">
    <property type="nucleotide sequence ID" value="XM_004515801.3"/>
</dbReference>
<dbReference type="PRINTS" id="PR00385">
    <property type="entry name" value="P450"/>
</dbReference>
<dbReference type="GO" id="GO:0020037">
    <property type="term" value="F:heme binding"/>
    <property type="evidence" value="ECO:0007669"/>
    <property type="project" value="InterPro"/>
</dbReference>
<dbReference type="PROSITE" id="PS00086">
    <property type="entry name" value="CYTOCHROME_P450"/>
    <property type="match status" value="1"/>
</dbReference>
<feature type="transmembrane region" description="Helical" evidence="6">
    <location>
        <begin position="12"/>
        <end position="33"/>
    </location>
</feature>
<dbReference type="FunFam" id="1.10.630.10:FF:000011">
    <property type="entry name" value="Cytochrome P450 83B1"/>
    <property type="match status" value="1"/>
</dbReference>
<protein>
    <submittedName>
        <fullName evidence="8">Cytochrome P450 71A1-like</fullName>
    </submittedName>
</protein>
<dbReference type="SUPFAM" id="SSF48264">
    <property type="entry name" value="Cytochrome P450"/>
    <property type="match status" value="1"/>
</dbReference>
<dbReference type="PaxDb" id="3827-XP_004515858.1"/>
<evidence type="ECO:0000256" key="5">
    <source>
        <dbReference type="RuleBase" id="RU000461"/>
    </source>
</evidence>
<dbReference type="GO" id="GO:0005506">
    <property type="term" value="F:iron ion binding"/>
    <property type="evidence" value="ECO:0007669"/>
    <property type="project" value="InterPro"/>
</dbReference>
<keyword evidence="6" id="KW-0812">Transmembrane</keyword>
<evidence type="ECO:0000256" key="2">
    <source>
        <dbReference type="ARBA" id="ARBA00022723"/>
    </source>
</evidence>
<sequence>MAVKNCPDEQITIVFSSPFFLFILFLVSVLIVFKLTIKKAKSKTNLNQLPSPPKLPIIGNLHQLGTLPHRSLRDLSLKYGNMMLLQLGQIQNPTLVISSSDIAMEIMKTHDLAFSNRPQNIASKILLYGCTDVGFGLYGEIWKQKRKICVNELLSMKNVQSFRLIREEEVEELVKKLSEASLNDACVNLSEILMLTSNNVVCKCAFGRKYDESSDGKVKELARKVMIYLSAFVVGDYFPLFGWVDVLSGKIGEFKDTLRALDVLFDKLIEEHLEMKKMENGQLMKKEFVDILLQIQEDGMLNFELSKNDIKALLTDMFVGGTDTTSTALEWTISELMRHPSIMKKAQEEVRRVVGHKSKVEENDINQMQYLKCIIKESLRLHPPTPLMAPRETMSNVKLNGYDIPEKTMVYINVWAIQRDPKNWENPEEFIPERFEHSPIDFKGQNFQFLPFGFGRRGCPGMNFGIALVEYVLANLLYWFDWKLPETDLGTQDLDMSEVFGLVVSRKKPLHIKPILHFRL</sequence>
<dbReference type="PRINTS" id="PR00463">
    <property type="entry name" value="EP450I"/>
</dbReference>
<dbReference type="AlphaFoldDB" id="A0A1S2Z6E4"/>
<keyword evidence="6" id="KW-1133">Transmembrane helix</keyword>
<keyword evidence="7" id="KW-1185">Reference proteome</keyword>
<dbReference type="PANTHER" id="PTHR47955">
    <property type="entry name" value="CYTOCHROME P450 FAMILY 71 PROTEIN"/>
    <property type="match status" value="1"/>
</dbReference>
<dbReference type="GeneID" id="101500736"/>
<dbReference type="GO" id="GO:0016705">
    <property type="term" value="F:oxidoreductase activity, acting on paired donors, with incorporation or reduction of molecular oxygen"/>
    <property type="evidence" value="ECO:0007669"/>
    <property type="project" value="InterPro"/>
</dbReference>
<keyword evidence="2 4" id="KW-0479">Metal-binding</keyword>
<evidence type="ECO:0000256" key="4">
    <source>
        <dbReference type="PIRSR" id="PIRSR602401-1"/>
    </source>
</evidence>
<keyword evidence="5" id="KW-0503">Monooxygenase</keyword>
<evidence type="ECO:0000313" key="7">
    <source>
        <dbReference type="Proteomes" id="UP000087171"/>
    </source>
</evidence>
<dbReference type="GO" id="GO:0004497">
    <property type="term" value="F:monooxygenase activity"/>
    <property type="evidence" value="ECO:0007669"/>
    <property type="project" value="UniProtKB-KW"/>
</dbReference>
<dbReference type="CDD" id="cd11072">
    <property type="entry name" value="CYP71-like"/>
    <property type="match status" value="1"/>
</dbReference>
<comment type="cofactor">
    <cofactor evidence="4">
        <name>heme</name>
        <dbReference type="ChEBI" id="CHEBI:30413"/>
    </cofactor>
</comment>
<dbReference type="eggNOG" id="KOG0156">
    <property type="taxonomic scope" value="Eukaryota"/>
</dbReference>
<keyword evidence="6" id="KW-0472">Membrane</keyword>
<proteinExistence type="inferred from homology"/>
<accession>A0A1S2Z6E4</accession>
<dbReference type="OrthoDB" id="1470350at2759"/>
<evidence type="ECO:0000313" key="8">
    <source>
        <dbReference type="RefSeq" id="XP_004515858.1"/>
    </source>
</evidence>
<dbReference type="InterPro" id="IPR002401">
    <property type="entry name" value="Cyt_P450_E_grp-I"/>
</dbReference>
<keyword evidence="3 4" id="KW-0408">Iron</keyword>
<dbReference type="KEGG" id="cam:101500736"/>
<keyword evidence="5" id="KW-0560">Oxidoreductase</keyword>
<evidence type="ECO:0000256" key="1">
    <source>
        <dbReference type="ARBA" id="ARBA00010617"/>
    </source>
</evidence>
<comment type="similarity">
    <text evidence="1 5">Belongs to the cytochrome P450 family.</text>
</comment>
<evidence type="ECO:0000256" key="3">
    <source>
        <dbReference type="ARBA" id="ARBA00023004"/>
    </source>
</evidence>
<dbReference type="InterPro" id="IPR001128">
    <property type="entry name" value="Cyt_P450"/>
</dbReference>
<feature type="binding site" description="axial binding residue" evidence="4">
    <location>
        <position position="459"/>
    </location>
    <ligand>
        <name>heme</name>
        <dbReference type="ChEBI" id="CHEBI:30413"/>
    </ligand>
    <ligandPart>
        <name>Fe</name>
        <dbReference type="ChEBI" id="CHEBI:18248"/>
    </ligandPart>
</feature>
<reference evidence="8" key="1">
    <citation type="submission" date="2025-08" db="UniProtKB">
        <authorList>
            <consortium name="RefSeq"/>
        </authorList>
    </citation>
    <scope>IDENTIFICATION</scope>
    <source>
        <tissue evidence="8">Etiolated seedlings</tissue>
    </source>
</reference>
<name>A0A1S2Z6E4_CICAR</name>
<dbReference type="InterPro" id="IPR036396">
    <property type="entry name" value="Cyt_P450_sf"/>
</dbReference>
<evidence type="ECO:0000256" key="6">
    <source>
        <dbReference type="SAM" id="Phobius"/>
    </source>
</evidence>
<feature type="transmembrane region" description="Helical" evidence="6">
    <location>
        <begin position="225"/>
        <end position="244"/>
    </location>
</feature>
<keyword evidence="4 5" id="KW-0349">Heme</keyword>
<dbReference type="Pfam" id="PF00067">
    <property type="entry name" value="p450"/>
    <property type="match status" value="1"/>
</dbReference>
<organism evidence="7 8">
    <name type="scientific">Cicer arietinum</name>
    <name type="common">Chickpea</name>
    <name type="synonym">Garbanzo</name>
    <dbReference type="NCBI Taxonomy" id="3827"/>
    <lineage>
        <taxon>Eukaryota</taxon>
        <taxon>Viridiplantae</taxon>
        <taxon>Streptophyta</taxon>
        <taxon>Embryophyta</taxon>
        <taxon>Tracheophyta</taxon>
        <taxon>Spermatophyta</taxon>
        <taxon>Magnoliopsida</taxon>
        <taxon>eudicotyledons</taxon>
        <taxon>Gunneridae</taxon>
        <taxon>Pentapetalae</taxon>
        <taxon>rosids</taxon>
        <taxon>fabids</taxon>
        <taxon>Fabales</taxon>
        <taxon>Fabaceae</taxon>
        <taxon>Papilionoideae</taxon>
        <taxon>50 kb inversion clade</taxon>
        <taxon>NPAAA clade</taxon>
        <taxon>Hologalegina</taxon>
        <taxon>IRL clade</taxon>
        <taxon>Cicereae</taxon>
        <taxon>Cicer</taxon>
    </lineage>
</organism>
<dbReference type="PANTHER" id="PTHR47955:SF15">
    <property type="entry name" value="CYTOCHROME P450 71A2-LIKE"/>
    <property type="match status" value="1"/>
</dbReference>
<dbReference type="Proteomes" id="UP000087171">
    <property type="component" value="Unplaced"/>
</dbReference>
<gene>
    <name evidence="8" type="primary">LOC101500736</name>
</gene>